<keyword evidence="3" id="KW-1185">Reference proteome</keyword>
<dbReference type="EMBL" id="FWZT01000050">
    <property type="protein sequence ID" value="SMF83864.1"/>
    <property type="molecule type" value="Genomic_DNA"/>
</dbReference>
<name>A0A1Y6CRN4_9BACT</name>
<proteinExistence type="predicted"/>
<accession>A0A1Y6CRN4</accession>
<keyword evidence="1" id="KW-1133">Transmembrane helix</keyword>
<reference evidence="3" key="1">
    <citation type="submission" date="2017-04" db="EMBL/GenBank/DDBJ databases">
        <authorList>
            <person name="Varghese N."/>
            <person name="Submissions S."/>
        </authorList>
    </citation>
    <scope>NUCLEOTIDE SEQUENCE [LARGE SCALE GENOMIC DNA]</scope>
    <source>
        <strain evidence="3">RKEM611</strain>
    </source>
</reference>
<evidence type="ECO:0000313" key="3">
    <source>
        <dbReference type="Proteomes" id="UP000192907"/>
    </source>
</evidence>
<sequence length="62" mass="7030">MRSALASRNHLAIGFGWWSQCLWHCLGTEFHWTQEACISLGFKALAILIITFIVLLSLLEVI</sequence>
<protein>
    <submittedName>
        <fullName evidence="2">Uncharacterized protein</fullName>
    </submittedName>
</protein>
<evidence type="ECO:0000256" key="1">
    <source>
        <dbReference type="SAM" id="Phobius"/>
    </source>
</evidence>
<dbReference type="Proteomes" id="UP000192907">
    <property type="component" value="Unassembled WGS sequence"/>
</dbReference>
<feature type="transmembrane region" description="Helical" evidence="1">
    <location>
        <begin position="37"/>
        <end position="59"/>
    </location>
</feature>
<keyword evidence="1" id="KW-0812">Transmembrane</keyword>
<organism evidence="2 3">
    <name type="scientific">Pseudobacteriovorax antillogorgiicola</name>
    <dbReference type="NCBI Taxonomy" id="1513793"/>
    <lineage>
        <taxon>Bacteria</taxon>
        <taxon>Pseudomonadati</taxon>
        <taxon>Bdellovibrionota</taxon>
        <taxon>Oligoflexia</taxon>
        <taxon>Oligoflexales</taxon>
        <taxon>Pseudobacteriovoracaceae</taxon>
        <taxon>Pseudobacteriovorax</taxon>
    </lineage>
</organism>
<dbReference type="AlphaFoldDB" id="A0A1Y6CRN4"/>
<keyword evidence="1" id="KW-0472">Membrane</keyword>
<evidence type="ECO:0000313" key="2">
    <source>
        <dbReference type="EMBL" id="SMF83864.1"/>
    </source>
</evidence>
<gene>
    <name evidence="2" type="ORF">SAMN06296036_1501</name>
</gene>